<name>A0ACC5ZBE5_9TELE</name>
<comment type="caution">
    <text evidence="1">The sequence shown here is derived from an EMBL/GenBank/DDBJ whole genome shotgun (WGS) entry which is preliminary data.</text>
</comment>
<protein>
    <submittedName>
        <fullName evidence="1">Uncharacterized protein</fullName>
    </submittedName>
</protein>
<proteinExistence type="predicted"/>
<dbReference type="Proteomes" id="UP000830395">
    <property type="component" value="Chromosome 21"/>
</dbReference>
<evidence type="ECO:0000313" key="2">
    <source>
        <dbReference type="Proteomes" id="UP000830395"/>
    </source>
</evidence>
<organism evidence="1 2">
    <name type="scientific">Pangasius djambal</name>
    <dbReference type="NCBI Taxonomy" id="1691987"/>
    <lineage>
        <taxon>Eukaryota</taxon>
        <taxon>Metazoa</taxon>
        <taxon>Chordata</taxon>
        <taxon>Craniata</taxon>
        <taxon>Vertebrata</taxon>
        <taxon>Euteleostomi</taxon>
        <taxon>Actinopterygii</taxon>
        <taxon>Neopterygii</taxon>
        <taxon>Teleostei</taxon>
        <taxon>Ostariophysi</taxon>
        <taxon>Siluriformes</taxon>
        <taxon>Pangasiidae</taxon>
        <taxon>Pangasius</taxon>
    </lineage>
</organism>
<gene>
    <name evidence="1" type="ORF">PDJAM_G00127540</name>
</gene>
<dbReference type="EMBL" id="CM040995">
    <property type="protein sequence ID" value="MCJ8745200.1"/>
    <property type="molecule type" value="Genomic_DNA"/>
</dbReference>
<sequence length="60" mass="7134">MLKLIRQKSHKVKGGCGFRRHCNVSRKRNCLSCYRHSNNFPQKQDSRKAHNFFNIRTSLT</sequence>
<accession>A0ACC5ZBE5</accession>
<keyword evidence="2" id="KW-1185">Reference proteome</keyword>
<reference evidence="1" key="1">
    <citation type="submission" date="2020-02" db="EMBL/GenBank/DDBJ databases">
        <title>Genome sequencing of the panga catfish, Pangasius djambal.</title>
        <authorList>
            <person name="Wen M."/>
            <person name="Zahm M."/>
            <person name="Roques C."/>
            <person name="Cabau C."/>
            <person name="Klopp C."/>
            <person name="Donnadieu C."/>
            <person name="Jouanno E."/>
            <person name="Avarre J.-C."/>
            <person name="Campet M."/>
            <person name="Ha T."/>
            <person name="Dugue R."/>
            <person name="Lampietro C."/>
            <person name="Louis A."/>
            <person name="Herpin A."/>
            <person name="Echchiki A."/>
            <person name="Berthelot C."/>
            <person name="Parey E."/>
            <person name="Roest-Crollius H."/>
            <person name="Braasch I."/>
            <person name="Postlethwait J.H."/>
            <person name="Bobe J."/>
            <person name="Montfort J."/>
            <person name="Bouchez O."/>
            <person name="Begum T."/>
            <person name="Schartl M."/>
            <person name="Gustiano R."/>
            <person name="Guiguen Y."/>
        </authorList>
    </citation>
    <scope>NUCLEOTIDE SEQUENCE</scope>
    <source>
        <strain evidence="1">Pdj_M5554</strain>
    </source>
</reference>
<evidence type="ECO:0000313" key="1">
    <source>
        <dbReference type="EMBL" id="MCJ8745200.1"/>
    </source>
</evidence>